<sequence length="207" mass="23557">MRQNTIAAYFAINFNLSKMKFIFASDFLKSSYFYVDVFILIILYTLQGFPIGLSDVFPYIIQTLGASYKDLAKFSITSWPFSLKLLWAPFIESIYIRFIGRRKTWIVLTQLSIGSILIFLSMKVEFYLANISLQHIMNSLIFIFTILTFLAATQDIAVDGWGLNLIPRAYISYASLCNTVGQTAGYIIGNLLFLVLTSSFLNFLTNS</sequence>
<feature type="transmembrane region" description="Helical" evidence="5">
    <location>
        <begin position="81"/>
        <end position="99"/>
    </location>
</feature>
<feature type="transmembrane region" description="Helical" evidence="5">
    <location>
        <begin position="105"/>
        <end position="128"/>
    </location>
</feature>
<evidence type="ECO:0000256" key="3">
    <source>
        <dbReference type="ARBA" id="ARBA00022989"/>
    </source>
</evidence>
<dbReference type="OrthoDB" id="6415790at2759"/>
<dbReference type="AlphaFoldDB" id="A0A6G3MGB0"/>
<feature type="transmembrane region" description="Helical" evidence="5">
    <location>
        <begin position="183"/>
        <end position="204"/>
    </location>
</feature>
<dbReference type="GO" id="GO:0035348">
    <property type="term" value="P:acetyl-CoA transmembrane transport"/>
    <property type="evidence" value="ECO:0007669"/>
    <property type="project" value="InterPro"/>
</dbReference>
<organism evidence="6">
    <name type="scientific">Henneguya salminicola</name>
    <name type="common">Myxosporean</name>
    <dbReference type="NCBI Taxonomy" id="69463"/>
    <lineage>
        <taxon>Eukaryota</taxon>
        <taxon>Metazoa</taxon>
        <taxon>Cnidaria</taxon>
        <taxon>Myxozoa</taxon>
        <taxon>Myxosporea</taxon>
        <taxon>Bivalvulida</taxon>
        <taxon>Platysporina</taxon>
        <taxon>Myxobolidae</taxon>
        <taxon>Henneguya</taxon>
    </lineage>
</organism>
<evidence type="ECO:0000256" key="5">
    <source>
        <dbReference type="SAM" id="Phobius"/>
    </source>
</evidence>
<evidence type="ECO:0000313" key="6">
    <source>
        <dbReference type="EMBL" id="NDJ92976.1"/>
    </source>
</evidence>
<evidence type="ECO:0000256" key="1">
    <source>
        <dbReference type="ARBA" id="ARBA00004141"/>
    </source>
</evidence>
<evidence type="ECO:0000256" key="2">
    <source>
        <dbReference type="ARBA" id="ARBA00022692"/>
    </source>
</evidence>
<dbReference type="InterPro" id="IPR004752">
    <property type="entry name" value="AmpG_permease/AT-1"/>
</dbReference>
<reference evidence="6" key="1">
    <citation type="submission" date="2018-11" db="EMBL/GenBank/DDBJ databases">
        <title>Henneguya salminicola genome and transcriptome.</title>
        <authorList>
            <person name="Yahalomi D."/>
            <person name="Atkinson S.D."/>
            <person name="Neuhof M."/>
            <person name="Chang E.S."/>
            <person name="Philippe H."/>
            <person name="Cartwright P."/>
            <person name="Bartholomew J.L."/>
            <person name="Huchon D."/>
        </authorList>
    </citation>
    <scope>NUCLEOTIDE SEQUENCE</scope>
    <source>
        <strain evidence="6">Hz1</strain>
        <tissue evidence="6">Whole</tissue>
    </source>
</reference>
<keyword evidence="2 5" id="KW-0812">Transmembrane</keyword>
<feature type="transmembrane region" description="Helical" evidence="5">
    <location>
        <begin position="140"/>
        <end position="163"/>
    </location>
</feature>
<protein>
    <submittedName>
        <fullName evidence="6">Acetyl-coenzyme A transporter 1 (Trinotate prediction)</fullName>
    </submittedName>
</protein>
<accession>A0A6G3MGB0</accession>
<evidence type="ECO:0000256" key="4">
    <source>
        <dbReference type="ARBA" id="ARBA00023136"/>
    </source>
</evidence>
<keyword evidence="4 5" id="KW-0472">Membrane</keyword>
<proteinExistence type="predicted"/>
<dbReference type="Pfam" id="PF13000">
    <property type="entry name" value="Acatn"/>
    <property type="match status" value="1"/>
</dbReference>
<name>A0A6G3MGB0_HENSL</name>
<comment type="subcellular location">
    <subcellularLocation>
        <location evidence="1">Membrane</location>
        <topology evidence="1">Multi-pass membrane protein</topology>
    </subcellularLocation>
</comment>
<dbReference type="GO" id="GO:0016020">
    <property type="term" value="C:membrane"/>
    <property type="evidence" value="ECO:0007669"/>
    <property type="project" value="UniProtKB-SubCell"/>
</dbReference>
<dbReference type="PANTHER" id="PTHR12778">
    <property type="entry name" value="SOLUTE CARRIER FAMILY 33 ACETYL-COA TRANSPORTER -RELATED"/>
    <property type="match status" value="1"/>
</dbReference>
<feature type="transmembrane region" description="Helical" evidence="5">
    <location>
        <begin position="37"/>
        <end position="61"/>
    </location>
</feature>
<dbReference type="InterPro" id="IPR024371">
    <property type="entry name" value="AcetylCoA_trans_1-like"/>
</dbReference>
<keyword evidence="3 5" id="KW-1133">Transmembrane helix</keyword>
<dbReference type="GO" id="GO:0008521">
    <property type="term" value="F:acetyl-CoA transmembrane transporter activity"/>
    <property type="evidence" value="ECO:0007669"/>
    <property type="project" value="InterPro"/>
</dbReference>
<dbReference type="EMBL" id="GHBP01002057">
    <property type="protein sequence ID" value="NDJ92976.1"/>
    <property type="molecule type" value="Transcribed_RNA"/>
</dbReference>
<dbReference type="PANTHER" id="PTHR12778:SF9">
    <property type="entry name" value="ACETYL-COENZYME A TRANSPORTER 1"/>
    <property type="match status" value="1"/>
</dbReference>